<dbReference type="CDD" id="cd06588">
    <property type="entry name" value="PhnB_like"/>
    <property type="match status" value="1"/>
</dbReference>
<dbReference type="Proteomes" id="UP000250257">
    <property type="component" value="Unassembled WGS sequence"/>
</dbReference>
<evidence type="ECO:0000313" key="3">
    <source>
        <dbReference type="Proteomes" id="UP000250257"/>
    </source>
</evidence>
<evidence type="ECO:0000259" key="1">
    <source>
        <dbReference type="Pfam" id="PF06983"/>
    </source>
</evidence>
<gene>
    <name evidence="2" type="ORF">NCTC13940_01730</name>
</gene>
<dbReference type="AlphaFoldDB" id="A0A2X3H5H5"/>
<dbReference type="STRING" id="1214117.LFLEISCH_08774"/>
<dbReference type="InterPro" id="IPR028973">
    <property type="entry name" value="PhnB-like"/>
</dbReference>
<organism evidence="2 3">
    <name type="scientific">Listeria fleischmannii subsp. fleischmannii</name>
    <dbReference type="NCBI Taxonomy" id="1671902"/>
    <lineage>
        <taxon>Bacteria</taxon>
        <taxon>Bacillati</taxon>
        <taxon>Bacillota</taxon>
        <taxon>Bacilli</taxon>
        <taxon>Bacillales</taxon>
        <taxon>Listeriaceae</taxon>
        <taxon>Listeria</taxon>
    </lineage>
</organism>
<dbReference type="SUPFAM" id="SSF54593">
    <property type="entry name" value="Glyoxalase/Bleomycin resistance protein/Dihydroxybiphenyl dioxygenase"/>
    <property type="match status" value="1"/>
</dbReference>
<proteinExistence type="predicted"/>
<reference evidence="2 3" key="1">
    <citation type="submission" date="2018-06" db="EMBL/GenBank/DDBJ databases">
        <authorList>
            <consortium name="Pathogen Informatics"/>
            <person name="Doyle S."/>
        </authorList>
    </citation>
    <scope>NUCLEOTIDE SEQUENCE [LARGE SCALE GENOMIC DNA]</scope>
    <source>
        <strain evidence="2 3">NCTC13940</strain>
    </source>
</reference>
<dbReference type="Pfam" id="PF06983">
    <property type="entry name" value="3-dmu-9_3-mt"/>
    <property type="match status" value="1"/>
</dbReference>
<accession>A0A2X3H5H5</accession>
<sequence length="142" mass="16156">MVWTVPYLIFDGTANDVLEYYKDVFEADNSGVQRYGDMEDFSGNDLAAKRLIHGWLAKDGVDFLLFSDAPEGMATASGDTVTIAFMFQDEASLKRSYDKLLSEAKSVHMELQETFWGATYANLTDKYGVHWQLNYQKETLPR</sequence>
<name>A0A2X3H5H5_9LIST</name>
<protein>
    <recommendedName>
        <fullName evidence="1">PhnB-like domain-containing protein</fullName>
    </recommendedName>
</protein>
<dbReference type="PANTHER" id="PTHR33990:SF1">
    <property type="entry name" value="PROTEIN YJDN"/>
    <property type="match status" value="1"/>
</dbReference>
<feature type="domain" description="PhnB-like" evidence="1">
    <location>
        <begin position="5"/>
        <end position="133"/>
    </location>
</feature>
<dbReference type="PANTHER" id="PTHR33990">
    <property type="entry name" value="PROTEIN YJDN-RELATED"/>
    <property type="match status" value="1"/>
</dbReference>
<dbReference type="InterPro" id="IPR029068">
    <property type="entry name" value="Glyas_Bleomycin-R_OHBP_Dase"/>
</dbReference>
<dbReference type="EMBL" id="UAWT01000019">
    <property type="protein sequence ID" value="SQC69826.1"/>
    <property type="molecule type" value="Genomic_DNA"/>
</dbReference>
<evidence type="ECO:0000313" key="2">
    <source>
        <dbReference type="EMBL" id="SQC69826.1"/>
    </source>
</evidence>
<dbReference type="Gene3D" id="3.10.180.10">
    <property type="entry name" value="2,3-Dihydroxybiphenyl 1,2-Dioxygenase, domain 1"/>
    <property type="match status" value="1"/>
</dbReference>